<keyword evidence="3" id="KW-1185">Reference proteome</keyword>
<name>A0A1T4PZ57_9GAMM</name>
<protein>
    <recommendedName>
        <fullName evidence="4">Outer membrane lipoprotein-sorting protein</fullName>
    </recommendedName>
</protein>
<dbReference type="EMBL" id="FUXP01000004">
    <property type="protein sequence ID" value="SJZ96551.1"/>
    <property type="molecule type" value="Genomic_DNA"/>
</dbReference>
<dbReference type="STRING" id="1122188.SAMN02745674_01389"/>
<evidence type="ECO:0000313" key="3">
    <source>
        <dbReference type="Proteomes" id="UP000190061"/>
    </source>
</evidence>
<dbReference type="OrthoDB" id="5956321at2"/>
<feature type="signal peptide" evidence="1">
    <location>
        <begin position="1"/>
        <end position="21"/>
    </location>
</feature>
<proteinExistence type="predicted"/>
<evidence type="ECO:0000313" key="2">
    <source>
        <dbReference type="EMBL" id="SJZ96551.1"/>
    </source>
</evidence>
<evidence type="ECO:0008006" key="4">
    <source>
        <dbReference type="Google" id="ProtNLM"/>
    </source>
</evidence>
<evidence type="ECO:0000256" key="1">
    <source>
        <dbReference type="SAM" id="SignalP"/>
    </source>
</evidence>
<dbReference type="AlphaFoldDB" id="A0A1T4PZ57"/>
<accession>A0A1T4PZ57</accession>
<gene>
    <name evidence="2" type="ORF">SAMN02745674_01389</name>
</gene>
<keyword evidence="1" id="KW-0732">Signal</keyword>
<feature type="chain" id="PRO_5012301216" description="Outer membrane lipoprotein-sorting protein" evidence="1">
    <location>
        <begin position="22"/>
        <end position="216"/>
    </location>
</feature>
<dbReference type="RefSeq" id="WP_078757993.1">
    <property type="nucleotide sequence ID" value="NZ_FUXP01000004.1"/>
</dbReference>
<dbReference type="Proteomes" id="UP000190061">
    <property type="component" value="Unassembled WGS sequence"/>
</dbReference>
<reference evidence="2 3" key="1">
    <citation type="submission" date="2017-02" db="EMBL/GenBank/DDBJ databases">
        <authorList>
            <person name="Peterson S.W."/>
        </authorList>
    </citation>
    <scope>NUCLEOTIDE SEQUENCE [LARGE SCALE GENOMIC DNA]</scope>
    <source>
        <strain evidence="2 3">DSM 21749</strain>
    </source>
</reference>
<sequence length="216" mass="23466">MRSTALVAYSLSIWIATSGVAAVASDDVPHRDVTLHAEARGIGPVRETEILPLTIRLSGSHLRIDFESRSGEDGYLLADTTADARQAWMVSRSGDVALPVPAPGWTTFRLDPEAPCADMAARCEPESVDVVANRLVRKWRYRDADGRGPDGTDTGTLWVDPQTGLLLAFKGRLAGRGDVRGYKVTAVEHTPMSPDLFELPRTLDQAEADARNGRTK</sequence>
<organism evidence="2 3">
    <name type="scientific">Lysobacter spongiicola DSM 21749</name>
    <dbReference type="NCBI Taxonomy" id="1122188"/>
    <lineage>
        <taxon>Bacteria</taxon>
        <taxon>Pseudomonadati</taxon>
        <taxon>Pseudomonadota</taxon>
        <taxon>Gammaproteobacteria</taxon>
        <taxon>Lysobacterales</taxon>
        <taxon>Lysobacteraceae</taxon>
        <taxon>Novilysobacter</taxon>
    </lineage>
</organism>